<dbReference type="AlphaFoldDB" id="A0A6C0JM15"/>
<dbReference type="EMBL" id="MN740404">
    <property type="protein sequence ID" value="QHU04694.1"/>
    <property type="molecule type" value="Genomic_DNA"/>
</dbReference>
<sequence>MLVLELKKEQRYLFHYKNNNRSSFRATFDHFVTNASSTYINLKKYASIHDTILLPERWIIHTHLISKIESLSEIVGSSCKLPEDVLNLIDNYF</sequence>
<evidence type="ECO:0000313" key="1">
    <source>
        <dbReference type="EMBL" id="QHU04694.1"/>
    </source>
</evidence>
<accession>A0A6C0JM15</accession>
<reference evidence="1" key="1">
    <citation type="journal article" date="2020" name="Nature">
        <title>Giant virus diversity and host interactions through global metagenomics.</title>
        <authorList>
            <person name="Schulz F."/>
            <person name="Roux S."/>
            <person name="Paez-Espino D."/>
            <person name="Jungbluth S."/>
            <person name="Walsh D.A."/>
            <person name="Denef V.J."/>
            <person name="McMahon K.D."/>
            <person name="Konstantinidis K.T."/>
            <person name="Eloe-Fadrosh E.A."/>
            <person name="Kyrpides N.C."/>
            <person name="Woyke T."/>
        </authorList>
    </citation>
    <scope>NUCLEOTIDE SEQUENCE</scope>
    <source>
        <strain evidence="1">GVMAG-M-3300027708-5</strain>
    </source>
</reference>
<protein>
    <submittedName>
        <fullName evidence="1">Uncharacterized protein</fullName>
    </submittedName>
</protein>
<name>A0A6C0JM15_9ZZZZ</name>
<proteinExistence type="predicted"/>
<organism evidence="1">
    <name type="scientific">viral metagenome</name>
    <dbReference type="NCBI Taxonomy" id="1070528"/>
    <lineage>
        <taxon>unclassified sequences</taxon>
        <taxon>metagenomes</taxon>
        <taxon>organismal metagenomes</taxon>
    </lineage>
</organism>